<dbReference type="Proteomes" id="UP000006415">
    <property type="component" value="Unassembled WGS sequence"/>
</dbReference>
<keyword evidence="3" id="KW-1133">Transmembrane helix</keyword>
<dbReference type="AlphaFoldDB" id="J0D6E5"/>
<protein>
    <recommendedName>
        <fullName evidence="4">Cell envelope-related transcriptional attenuator domain-containing protein</fullName>
    </recommendedName>
</protein>
<dbReference type="EMBL" id="AGZS01000001">
    <property type="protein sequence ID" value="EJD65565.1"/>
    <property type="molecule type" value="Genomic_DNA"/>
</dbReference>
<feature type="compositionally biased region" description="Low complexity" evidence="2">
    <location>
        <begin position="373"/>
        <end position="421"/>
    </location>
</feature>
<dbReference type="InterPro" id="IPR050922">
    <property type="entry name" value="LytR/CpsA/Psr_CW_biosynth"/>
</dbReference>
<dbReference type="STRING" id="857290.HMPREF9156_00329"/>
<dbReference type="eggNOG" id="COG1316">
    <property type="taxonomic scope" value="Bacteria"/>
</dbReference>
<comment type="similarity">
    <text evidence="1">Belongs to the LytR/CpsA/Psr (LCP) family.</text>
</comment>
<dbReference type="RefSeq" id="WP_007147397.1">
    <property type="nucleotide sequence ID" value="NZ_AKCI01000001.1"/>
</dbReference>
<feature type="domain" description="Cell envelope-related transcriptional attenuator" evidence="4">
    <location>
        <begin position="122"/>
        <end position="284"/>
    </location>
</feature>
<evidence type="ECO:0000313" key="5">
    <source>
        <dbReference type="EMBL" id="EJD65565.1"/>
    </source>
</evidence>
<dbReference type="Gene3D" id="3.40.630.190">
    <property type="entry name" value="LCP protein"/>
    <property type="match status" value="1"/>
</dbReference>
<dbReference type="InterPro" id="IPR004474">
    <property type="entry name" value="LytR_CpsA_psr"/>
</dbReference>
<dbReference type="Pfam" id="PF03816">
    <property type="entry name" value="LytR_cpsA_psr"/>
    <property type="match status" value="1"/>
</dbReference>
<feature type="transmembrane region" description="Helical" evidence="3">
    <location>
        <begin position="37"/>
        <end position="58"/>
    </location>
</feature>
<accession>J0D6E5</accession>
<dbReference type="OrthoDB" id="9782542at2"/>
<gene>
    <name evidence="5" type="ORF">HMPREF9156_00329</name>
</gene>
<proteinExistence type="inferred from homology"/>
<keyword evidence="6" id="KW-1185">Reference proteome</keyword>
<name>J0D6E5_9BIFI</name>
<evidence type="ECO:0000313" key="6">
    <source>
        <dbReference type="Proteomes" id="UP000006415"/>
    </source>
</evidence>
<evidence type="ECO:0000256" key="1">
    <source>
        <dbReference type="ARBA" id="ARBA00006068"/>
    </source>
</evidence>
<comment type="caution">
    <text evidence="5">The sequence shown here is derived from an EMBL/GenBank/DDBJ whole genome shotgun (WGS) entry which is preliminary data.</text>
</comment>
<organism evidence="5 6">
    <name type="scientific">Scardovia wiggsiae F0424</name>
    <dbReference type="NCBI Taxonomy" id="857290"/>
    <lineage>
        <taxon>Bacteria</taxon>
        <taxon>Bacillati</taxon>
        <taxon>Actinomycetota</taxon>
        <taxon>Actinomycetes</taxon>
        <taxon>Bifidobacteriales</taxon>
        <taxon>Bifidobacteriaceae</taxon>
        <taxon>Scardovia</taxon>
    </lineage>
</organism>
<feature type="region of interest" description="Disordered" evidence="2">
    <location>
        <begin position="367"/>
        <end position="451"/>
    </location>
</feature>
<dbReference type="NCBIfam" id="TIGR00350">
    <property type="entry name" value="lytR_cpsA_psr"/>
    <property type="match status" value="1"/>
</dbReference>
<dbReference type="HOGENOM" id="CLU_016455_0_0_11"/>
<evidence type="ECO:0000259" key="4">
    <source>
        <dbReference type="Pfam" id="PF03816"/>
    </source>
</evidence>
<dbReference type="PANTHER" id="PTHR33392">
    <property type="entry name" value="POLYISOPRENYL-TEICHOIC ACID--PEPTIDOGLYCAN TEICHOIC ACID TRANSFERASE TAGU"/>
    <property type="match status" value="1"/>
</dbReference>
<reference evidence="5 6" key="1">
    <citation type="submission" date="2012-01" db="EMBL/GenBank/DDBJ databases">
        <title>The Genome Sequence of Scardovia wiggsiae F0424.</title>
        <authorList>
            <consortium name="The Broad Institute Genome Sequencing Platform"/>
            <person name="Earl A."/>
            <person name="Ward D."/>
            <person name="Feldgarden M."/>
            <person name="Gevers D."/>
            <person name="Izard J."/>
            <person name="Ganesan A."/>
            <person name="Baranova O.V."/>
            <person name="Blanton J.M."/>
            <person name="Tanner A.C."/>
            <person name="Mathney J."/>
            <person name="Dewhirst F.E."/>
            <person name="Young S.K."/>
            <person name="Zeng Q."/>
            <person name="Gargeya S."/>
            <person name="Fitzgerald M."/>
            <person name="Haas B."/>
            <person name="Abouelleil A."/>
            <person name="Alvarado L."/>
            <person name="Arachchi H.M."/>
            <person name="Berlin A."/>
            <person name="Chapman S.B."/>
            <person name="Gearin G."/>
            <person name="Goldberg J."/>
            <person name="Griggs A."/>
            <person name="Gujja S."/>
            <person name="Hansen M."/>
            <person name="Heiman D."/>
            <person name="Howarth C."/>
            <person name="Larimer J."/>
            <person name="Lui A."/>
            <person name="MacDonald P.J.P."/>
            <person name="McCowen C."/>
            <person name="Montmayeur A."/>
            <person name="Murphy C."/>
            <person name="Neiman D."/>
            <person name="Pearson M."/>
            <person name="Priest M."/>
            <person name="Roberts A."/>
            <person name="Saif S."/>
            <person name="Shea T."/>
            <person name="Sisk P."/>
            <person name="Stolte C."/>
            <person name="Sykes S."/>
            <person name="Wortman J."/>
            <person name="Nusbaum C."/>
            <person name="Birren B."/>
        </authorList>
    </citation>
    <scope>NUCLEOTIDE SEQUENCE [LARGE SCALE GENOMIC DNA]</scope>
    <source>
        <strain evidence="5 6">F0424</strain>
    </source>
</reference>
<keyword evidence="3" id="KW-0472">Membrane</keyword>
<evidence type="ECO:0000256" key="3">
    <source>
        <dbReference type="SAM" id="Phobius"/>
    </source>
</evidence>
<dbReference type="PANTHER" id="PTHR33392:SF6">
    <property type="entry name" value="POLYISOPRENYL-TEICHOIC ACID--PEPTIDOGLYCAN TEICHOIC ACID TRANSFERASE TAGU"/>
    <property type="match status" value="1"/>
</dbReference>
<keyword evidence="3" id="KW-0812">Transmembrane</keyword>
<sequence>MASSYDHQRRHTLLQINSYDPPLHAVNFLTGKRLARFISMFLIGVLAFIIVAAGALYLDLSNAVIKASTTVIDSHGHVVKTAVDPNKGKPLDILVIGQDAREGNNGSLIGDNNPADAQNHQADTTMVMHISADRKFVDLVSIPRDSLVSIPSCATSKGTLPARNNVMFNSIFANAYAKGGDISSAASCTMNAVNHLTGLKIKQFIVVDFSGLSTMINALHGVDICVTQDFRDSYTNLSLTKGLHHLNGVQATQYARIRHGLGDGSDVMRTIRQQYLVKMLLREATRKNLFTQTDQLYQMAKSALESLNMSSGLADINVLMGLAGSMSGLKTSGIYTQTIPVETSPVNPNRVQWTAEAPAVWKKLAQDRPLTDPSPSGQAGSSSSGSSQASPEGSSGSPSSQQSSSSPSANQPSSSPSSGSSVDPDTGLVTQQDGTLIDPKTGGIVDKKSGAIRDPRTGWYIGMAEKYVNHSICKISN</sequence>
<evidence type="ECO:0000256" key="2">
    <source>
        <dbReference type="SAM" id="MobiDB-lite"/>
    </source>
</evidence>